<organism evidence="2">
    <name type="scientific">Ixodes ricinus</name>
    <name type="common">Common tick</name>
    <name type="synonym">Acarus ricinus</name>
    <dbReference type="NCBI Taxonomy" id="34613"/>
    <lineage>
        <taxon>Eukaryota</taxon>
        <taxon>Metazoa</taxon>
        <taxon>Ecdysozoa</taxon>
        <taxon>Arthropoda</taxon>
        <taxon>Chelicerata</taxon>
        <taxon>Arachnida</taxon>
        <taxon>Acari</taxon>
        <taxon>Parasitiformes</taxon>
        <taxon>Ixodida</taxon>
        <taxon>Ixodoidea</taxon>
        <taxon>Ixodidae</taxon>
        <taxon>Ixodinae</taxon>
        <taxon>Ixodes</taxon>
    </lineage>
</organism>
<sequence length="74" mass="8023">MCSSFIFCLLAMYYIATANATSCPMGMDIPGVPCRRLCQVSYEGYDLIAKDPGTQCTMPGGKPGECKNGECRKK</sequence>
<feature type="chain" id="PRO_5005515900" evidence="1">
    <location>
        <begin position="21"/>
        <end position="74"/>
    </location>
</feature>
<dbReference type="EMBL" id="GADI01008459">
    <property type="protein sequence ID" value="JAA65349.1"/>
    <property type="molecule type" value="mRNA"/>
</dbReference>
<name>A0A0K8R4F5_IXORI</name>
<dbReference type="AlphaFoldDB" id="A0A0K8R4F5"/>
<protein>
    <submittedName>
        <fullName evidence="2">Putative salivary kunitz domain protein</fullName>
    </submittedName>
</protein>
<accession>A0A0K8R4F5</accession>
<evidence type="ECO:0000313" key="2">
    <source>
        <dbReference type="EMBL" id="JAA65349.1"/>
    </source>
</evidence>
<keyword evidence="1" id="KW-0732">Signal</keyword>
<reference evidence="2" key="1">
    <citation type="submission" date="2012-12" db="EMBL/GenBank/DDBJ databases">
        <title>Identification and characterization of a phenylalanine ammonia-lyase gene family in Isatis indigotica Fort.</title>
        <authorList>
            <person name="Liu Q."/>
            <person name="Chen J."/>
            <person name="Zhou X."/>
            <person name="Di P."/>
            <person name="Xiao Y."/>
            <person name="Xuan H."/>
            <person name="Zhang L."/>
            <person name="Chen W."/>
        </authorList>
    </citation>
    <scope>NUCLEOTIDE SEQUENCE</scope>
    <source>
        <tissue evidence="2">Salivary gland</tissue>
    </source>
</reference>
<evidence type="ECO:0000256" key="1">
    <source>
        <dbReference type="SAM" id="SignalP"/>
    </source>
</evidence>
<proteinExistence type="evidence at transcript level"/>
<feature type="signal peptide" evidence="1">
    <location>
        <begin position="1"/>
        <end position="20"/>
    </location>
</feature>